<dbReference type="FunFam" id="3.30.70.240:FF:000001">
    <property type="entry name" value="Elongation factor G"/>
    <property type="match status" value="1"/>
</dbReference>
<comment type="function">
    <text evidence="6">Catalyzes the GTP-dependent ribosomal translocation step during translation elongation. During this step, the ribosome changes from the pre-translocational (PRE) to the post-translocational (POST) state as the newly formed A-site-bound peptidyl-tRNA and P-site-bound deacylated tRNA move to the P and E sites, respectively. Catalyzes the coordinated movement of the two tRNA molecules, the mRNA and conformational changes in the ribosome.</text>
</comment>
<dbReference type="NCBIfam" id="TIGR00484">
    <property type="entry name" value="EF-G"/>
    <property type="match status" value="1"/>
</dbReference>
<dbReference type="SUPFAM" id="SSF54980">
    <property type="entry name" value="EF-G C-terminal domain-like"/>
    <property type="match status" value="2"/>
</dbReference>
<dbReference type="Pfam" id="PF03764">
    <property type="entry name" value="EFG_IV"/>
    <property type="match status" value="1"/>
</dbReference>
<dbReference type="InterPro" id="IPR004540">
    <property type="entry name" value="Transl_elong_EFG/EF2"/>
</dbReference>
<feature type="binding site" evidence="6">
    <location>
        <begin position="17"/>
        <end position="24"/>
    </location>
    <ligand>
        <name>GTP</name>
        <dbReference type="ChEBI" id="CHEBI:37565"/>
    </ligand>
</feature>
<dbReference type="Gene3D" id="2.40.30.10">
    <property type="entry name" value="Translation factors"/>
    <property type="match status" value="1"/>
</dbReference>
<evidence type="ECO:0000256" key="1">
    <source>
        <dbReference type="ARBA" id="ARBA00005870"/>
    </source>
</evidence>
<dbReference type="FunFam" id="3.40.50.300:FF:000029">
    <property type="entry name" value="Elongation factor G"/>
    <property type="match status" value="1"/>
</dbReference>
<dbReference type="PANTHER" id="PTHR43261">
    <property type="entry name" value="TRANSLATION ELONGATION FACTOR G-RELATED"/>
    <property type="match status" value="1"/>
</dbReference>
<comment type="subcellular location">
    <subcellularLocation>
        <location evidence="6">Cytoplasm</location>
    </subcellularLocation>
</comment>
<dbReference type="EMBL" id="MFEJ01000015">
    <property type="protein sequence ID" value="OGE80323.1"/>
    <property type="molecule type" value="Genomic_DNA"/>
</dbReference>
<dbReference type="InterPro" id="IPR000640">
    <property type="entry name" value="EFG_V-like"/>
</dbReference>
<dbReference type="InterPro" id="IPR041095">
    <property type="entry name" value="EFG_II"/>
</dbReference>
<evidence type="ECO:0000256" key="5">
    <source>
        <dbReference type="ARBA" id="ARBA00023134"/>
    </source>
</evidence>
<comment type="caution">
    <text evidence="6">Lacks conserved residue(s) required for the propagation of feature annotation.</text>
</comment>
<dbReference type="InterPro" id="IPR009000">
    <property type="entry name" value="Transl_B-barrel_sf"/>
</dbReference>
<dbReference type="CDD" id="cd16262">
    <property type="entry name" value="EFG_III"/>
    <property type="match status" value="1"/>
</dbReference>
<dbReference type="CDD" id="cd03713">
    <property type="entry name" value="EFG_mtEFG_C"/>
    <property type="match status" value="1"/>
</dbReference>
<dbReference type="FunFam" id="3.30.70.870:FF:000001">
    <property type="entry name" value="Elongation factor G"/>
    <property type="match status" value="1"/>
</dbReference>
<dbReference type="PROSITE" id="PS51722">
    <property type="entry name" value="G_TR_2"/>
    <property type="match status" value="1"/>
</dbReference>
<evidence type="ECO:0000256" key="3">
    <source>
        <dbReference type="ARBA" id="ARBA00022768"/>
    </source>
</evidence>
<dbReference type="CDD" id="cd01886">
    <property type="entry name" value="EF-G"/>
    <property type="match status" value="1"/>
</dbReference>
<name>A0A1F5NRS2_9BACT</name>
<gene>
    <name evidence="6" type="primary">fusA</name>
    <name evidence="9" type="ORF">A2660_02245</name>
</gene>
<evidence type="ECO:0000313" key="9">
    <source>
        <dbReference type="EMBL" id="OGE80323.1"/>
    </source>
</evidence>
<dbReference type="InterPro" id="IPR014721">
    <property type="entry name" value="Ribsml_uS5_D2-typ_fold_subgr"/>
</dbReference>
<dbReference type="GO" id="GO:0003924">
    <property type="term" value="F:GTPase activity"/>
    <property type="evidence" value="ECO:0007669"/>
    <property type="project" value="InterPro"/>
</dbReference>
<dbReference type="CDD" id="cd04088">
    <property type="entry name" value="EFG_mtEFG_II"/>
    <property type="match status" value="1"/>
</dbReference>
<dbReference type="NCBIfam" id="TIGR00231">
    <property type="entry name" value="small_GTP"/>
    <property type="match status" value="1"/>
</dbReference>
<reference evidence="9 10" key="1">
    <citation type="journal article" date="2016" name="Nat. Commun.">
        <title>Thousands of microbial genomes shed light on interconnected biogeochemical processes in an aquifer system.</title>
        <authorList>
            <person name="Anantharaman K."/>
            <person name="Brown C.T."/>
            <person name="Hug L.A."/>
            <person name="Sharon I."/>
            <person name="Castelle C.J."/>
            <person name="Probst A.J."/>
            <person name="Thomas B.C."/>
            <person name="Singh A."/>
            <person name="Wilkins M.J."/>
            <person name="Karaoz U."/>
            <person name="Brodie E.L."/>
            <person name="Williams K.H."/>
            <person name="Hubbard S.S."/>
            <person name="Banfield J.F."/>
        </authorList>
    </citation>
    <scope>NUCLEOTIDE SEQUENCE [LARGE SCALE GENOMIC DNA]</scope>
</reference>
<dbReference type="GO" id="GO:0005525">
    <property type="term" value="F:GTP binding"/>
    <property type="evidence" value="ECO:0007669"/>
    <property type="project" value="UniProtKB-UniRule"/>
</dbReference>
<dbReference type="SUPFAM" id="SSF52540">
    <property type="entry name" value="P-loop containing nucleoside triphosphate hydrolases"/>
    <property type="match status" value="1"/>
</dbReference>
<dbReference type="InterPro" id="IPR005225">
    <property type="entry name" value="Small_GTP-bd"/>
</dbReference>
<proteinExistence type="inferred from homology"/>
<keyword evidence="2 6" id="KW-0547">Nucleotide-binding</keyword>
<feature type="binding site" evidence="6">
    <location>
        <begin position="92"/>
        <end position="96"/>
    </location>
    <ligand>
        <name>GTP</name>
        <dbReference type="ChEBI" id="CHEBI:37565"/>
    </ligand>
</feature>
<dbReference type="PANTHER" id="PTHR43261:SF1">
    <property type="entry name" value="RIBOSOME-RELEASING FACTOR 2, MITOCHONDRIAL"/>
    <property type="match status" value="1"/>
</dbReference>
<dbReference type="PRINTS" id="PR00315">
    <property type="entry name" value="ELONGATNFCT"/>
</dbReference>
<dbReference type="GO" id="GO:0003746">
    <property type="term" value="F:translation elongation factor activity"/>
    <property type="evidence" value="ECO:0007669"/>
    <property type="project" value="UniProtKB-UniRule"/>
</dbReference>
<dbReference type="InterPro" id="IPR047872">
    <property type="entry name" value="EFG_IV"/>
</dbReference>
<dbReference type="NCBIfam" id="NF009381">
    <property type="entry name" value="PRK12740.1-5"/>
    <property type="match status" value="1"/>
</dbReference>
<dbReference type="AlphaFoldDB" id="A0A1F5NRS2"/>
<dbReference type="InterPro" id="IPR031157">
    <property type="entry name" value="G_TR_CS"/>
</dbReference>
<protein>
    <recommendedName>
        <fullName evidence="6 7">Elongation factor G</fullName>
        <shortName evidence="6">EF-G</shortName>
    </recommendedName>
</protein>
<organism evidence="9 10">
    <name type="scientific">Candidatus Doudnabacteria bacterium RIFCSPHIGHO2_01_FULL_45_18</name>
    <dbReference type="NCBI Taxonomy" id="1817823"/>
    <lineage>
        <taxon>Bacteria</taxon>
        <taxon>Candidatus Doudnaibacteriota</taxon>
    </lineage>
</organism>
<dbReference type="FunFam" id="3.30.230.10:FF:000003">
    <property type="entry name" value="Elongation factor G"/>
    <property type="match status" value="1"/>
</dbReference>
<keyword evidence="6" id="KW-0963">Cytoplasm</keyword>
<evidence type="ECO:0000256" key="4">
    <source>
        <dbReference type="ARBA" id="ARBA00022917"/>
    </source>
</evidence>
<accession>A0A1F5NRS2</accession>
<dbReference type="GO" id="GO:0032790">
    <property type="term" value="P:ribosome disassembly"/>
    <property type="evidence" value="ECO:0007669"/>
    <property type="project" value="TreeGrafter"/>
</dbReference>
<evidence type="ECO:0000256" key="2">
    <source>
        <dbReference type="ARBA" id="ARBA00022741"/>
    </source>
</evidence>
<keyword evidence="3 6" id="KW-0251">Elongation factor</keyword>
<dbReference type="FunFam" id="2.40.30.10:FF:000006">
    <property type="entry name" value="Elongation factor G"/>
    <property type="match status" value="1"/>
</dbReference>
<dbReference type="InterPro" id="IPR035649">
    <property type="entry name" value="EFG_V"/>
</dbReference>
<dbReference type="SUPFAM" id="SSF50447">
    <property type="entry name" value="Translation proteins"/>
    <property type="match status" value="1"/>
</dbReference>
<feature type="domain" description="Tr-type G" evidence="8">
    <location>
        <begin position="8"/>
        <end position="292"/>
    </location>
</feature>
<dbReference type="Pfam" id="PF00679">
    <property type="entry name" value="EFG_C"/>
    <property type="match status" value="1"/>
</dbReference>
<dbReference type="Pfam" id="PF14492">
    <property type="entry name" value="EFG_III"/>
    <property type="match status" value="1"/>
</dbReference>
<evidence type="ECO:0000256" key="7">
    <source>
        <dbReference type="NCBIfam" id="TIGR00484"/>
    </source>
</evidence>
<dbReference type="Pfam" id="PF22042">
    <property type="entry name" value="EF-G_D2"/>
    <property type="match status" value="1"/>
</dbReference>
<dbReference type="Gene3D" id="3.30.70.240">
    <property type="match status" value="1"/>
</dbReference>
<dbReference type="Proteomes" id="UP000176233">
    <property type="component" value="Unassembled WGS sequence"/>
</dbReference>
<dbReference type="InterPro" id="IPR005517">
    <property type="entry name" value="Transl_elong_EFG/EF2_IV"/>
</dbReference>
<evidence type="ECO:0000313" key="10">
    <source>
        <dbReference type="Proteomes" id="UP000176233"/>
    </source>
</evidence>
<dbReference type="InterPro" id="IPR035647">
    <property type="entry name" value="EFG_III/V"/>
</dbReference>
<sequence length="710" mass="79069">MPREYSLEKTRNIGIIAHIDAGKTTTTESILFYTGKIHKIGEVHEGNTAMDWMEQERERGITITAAATTAFWSPSLQSGGKADDTNRVNIIDTPGHVDFTVEVERSLRVLDGAVVVFDGKMGVEPQSETVWRQADKYSVPRMCFINKINQTGGDFYKSLDAIHKRLSPNAFPIQLPIGFEKDINGVVDLVRMKSYTYKEHKDKGFTEGEVPTDMLEKCKEWRHKLIEKVVESDDAIMEKYLAGTEISNEELIRAIRLSTLTGKFYPVLGGDGRGLIVATILDAVVNYLPSPLDKPSVKATHLKTKEELQLTPKDSDKFVALAFKIATDPFVGKLAFFRVYTGTLQTGSYILNSRSGNKERVGRLVRLHADSREEVKEVYSGDIAALVGPKDTFTGDTLCDADYPVMLERITFPEPVISVAIEPKTKQDQEKMGLALQKLAEEDPTFRIRSDEETNQTLISGMGELHLEILVDRMKREFKVEANVGRPQVAYKETIKGKAEAEGKYIRQTGGRGQYGHVYIRIEPQDDPTKGNEFVNEIVGGTIPKEYIKPIEKGIAEAEDRGVIAGFPVLNVKTTVYDGSYHEVDSSEIAFKIAGSMAFQEAVRKAQPILLEPIMKVEVLTPESSLGDVIGDLNSKRGNILEMTERGNIKVVDAEVPLAEMFGYATQIRSMSQGQASYTMEFHRYQEVPRNVAEKIIGEAGKIRVGQVGK</sequence>
<dbReference type="Gene3D" id="3.30.230.10">
    <property type="match status" value="1"/>
</dbReference>
<dbReference type="SUPFAM" id="SSF54211">
    <property type="entry name" value="Ribosomal protein S5 domain 2-like"/>
    <property type="match status" value="1"/>
</dbReference>
<dbReference type="SMART" id="SM00838">
    <property type="entry name" value="EFG_C"/>
    <property type="match status" value="1"/>
</dbReference>
<dbReference type="Gene3D" id="3.40.50.300">
    <property type="entry name" value="P-loop containing nucleotide triphosphate hydrolases"/>
    <property type="match status" value="1"/>
</dbReference>
<dbReference type="InterPro" id="IPR027417">
    <property type="entry name" value="P-loop_NTPase"/>
</dbReference>
<dbReference type="InterPro" id="IPR053905">
    <property type="entry name" value="EF-G-like_DII"/>
</dbReference>
<evidence type="ECO:0000256" key="6">
    <source>
        <dbReference type="HAMAP-Rule" id="MF_00054"/>
    </source>
</evidence>
<dbReference type="InterPro" id="IPR020568">
    <property type="entry name" value="Ribosomal_Su5_D2-typ_SF"/>
</dbReference>
<comment type="similarity">
    <text evidence="1 6">Belongs to the TRAFAC class translation factor GTPase superfamily. Classic translation factor GTPase family. EF-G/EF-2 subfamily.</text>
</comment>
<keyword evidence="4 6" id="KW-0648">Protein biosynthesis</keyword>
<dbReference type="CDD" id="cd01434">
    <property type="entry name" value="EFG_mtEFG1_IV"/>
    <property type="match status" value="1"/>
</dbReference>
<dbReference type="HAMAP" id="MF_00054_B">
    <property type="entry name" value="EF_G_EF_2_B"/>
    <property type="match status" value="1"/>
</dbReference>
<evidence type="ECO:0000259" key="8">
    <source>
        <dbReference type="PROSITE" id="PS51722"/>
    </source>
</evidence>
<dbReference type="Pfam" id="PF00009">
    <property type="entry name" value="GTP_EFTU"/>
    <property type="match status" value="1"/>
</dbReference>
<dbReference type="InterPro" id="IPR000795">
    <property type="entry name" value="T_Tr_GTP-bd_dom"/>
</dbReference>
<dbReference type="Gene3D" id="3.30.70.870">
    <property type="entry name" value="Elongation Factor G (Translational Gtpase), domain 3"/>
    <property type="match status" value="1"/>
</dbReference>
<keyword evidence="5 6" id="KW-0342">GTP-binding</keyword>
<dbReference type="PROSITE" id="PS00301">
    <property type="entry name" value="G_TR_1"/>
    <property type="match status" value="1"/>
</dbReference>
<dbReference type="InterPro" id="IPR009022">
    <property type="entry name" value="EFG_III"/>
</dbReference>
<dbReference type="GO" id="GO:0005737">
    <property type="term" value="C:cytoplasm"/>
    <property type="evidence" value="ECO:0007669"/>
    <property type="project" value="UniProtKB-SubCell"/>
</dbReference>
<comment type="caution">
    <text evidence="9">The sequence shown here is derived from an EMBL/GenBank/DDBJ whole genome shotgun (WGS) entry which is preliminary data.</text>
</comment>
<dbReference type="SMART" id="SM00889">
    <property type="entry name" value="EFG_IV"/>
    <property type="match status" value="1"/>
</dbReference>